<dbReference type="SUPFAM" id="SSF52374">
    <property type="entry name" value="Nucleotidylyl transferase"/>
    <property type="match status" value="1"/>
</dbReference>
<keyword evidence="10 14" id="KW-0067">ATP-binding</keyword>
<keyword evidence="4 14" id="KW-0288">FMN</keyword>
<evidence type="ECO:0000256" key="10">
    <source>
        <dbReference type="ARBA" id="ARBA00022840"/>
    </source>
</evidence>
<accession>A0A380LII9</accession>
<evidence type="ECO:0000256" key="9">
    <source>
        <dbReference type="ARBA" id="ARBA00022827"/>
    </source>
</evidence>
<organism evidence="16 17">
    <name type="scientific">Faecalicoccus pleomorphus</name>
    <dbReference type="NCBI Taxonomy" id="1323"/>
    <lineage>
        <taxon>Bacteria</taxon>
        <taxon>Bacillati</taxon>
        <taxon>Bacillota</taxon>
        <taxon>Erysipelotrichia</taxon>
        <taxon>Erysipelotrichales</taxon>
        <taxon>Erysipelotrichaceae</taxon>
        <taxon>Faecalicoccus</taxon>
    </lineage>
</organism>
<comment type="similarity">
    <text evidence="14">Belongs to the ribF family.</text>
</comment>
<keyword evidence="9 14" id="KW-0274">FAD</keyword>
<keyword evidence="5 14" id="KW-0808">Transferase</keyword>
<evidence type="ECO:0000256" key="8">
    <source>
        <dbReference type="ARBA" id="ARBA00022777"/>
    </source>
</evidence>
<dbReference type="InterPro" id="IPR002606">
    <property type="entry name" value="Riboflavin_kinase_bac"/>
</dbReference>
<evidence type="ECO:0000313" key="16">
    <source>
        <dbReference type="EMBL" id="SUO03679.1"/>
    </source>
</evidence>
<dbReference type="GO" id="GO:0009231">
    <property type="term" value="P:riboflavin biosynthetic process"/>
    <property type="evidence" value="ECO:0007669"/>
    <property type="project" value="InterPro"/>
</dbReference>
<dbReference type="PANTHER" id="PTHR22749:SF6">
    <property type="entry name" value="RIBOFLAVIN KINASE"/>
    <property type="match status" value="1"/>
</dbReference>
<evidence type="ECO:0000256" key="3">
    <source>
        <dbReference type="ARBA" id="ARBA00022630"/>
    </source>
</evidence>
<evidence type="ECO:0000256" key="5">
    <source>
        <dbReference type="ARBA" id="ARBA00022679"/>
    </source>
</evidence>
<comment type="pathway">
    <text evidence="2 14">Cofactor biosynthesis; FMN biosynthesis; FMN from riboflavin (ATP route): step 1/1.</text>
</comment>
<evidence type="ECO:0000256" key="7">
    <source>
        <dbReference type="ARBA" id="ARBA00022741"/>
    </source>
</evidence>
<feature type="domain" description="Riboflavin kinase" evidence="15">
    <location>
        <begin position="178"/>
        <end position="303"/>
    </location>
</feature>
<dbReference type="GO" id="GO:0009398">
    <property type="term" value="P:FMN biosynthetic process"/>
    <property type="evidence" value="ECO:0007669"/>
    <property type="project" value="UniProtKB-UniRule"/>
</dbReference>
<dbReference type="AlphaFoldDB" id="A0A380LII9"/>
<keyword evidence="8 14" id="KW-0418">Kinase</keyword>
<reference evidence="16 17" key="1">
    <citation type="submission" date="2018-06" db="EMBL/GenBank/DDBJ databases">
        <authorList>
            <consortium name="Pathogen Informatics"/>
            <person name="Doyle S."/>
        </authorList>
    </citation>
    <scope>NUCLEOTIDE SEQUENCE [LARGE SCALE GENOMIC DNA]</scope>
    <source>
        <strain evidence="16 17">NCTC11087</strain>
    </source>
</reference>
<dbReference type="RefSeq" id="WP_027968956.1">
    <property type="nucleotide sequence ID" value="NZ_UHFX01000003.1"/>
</dbReference>
<dbReference type="EC" id="2.7.7.2" evidence="14"/>
<dbReference type="Gene3D" id="2.40.30.30">
    <property type="entry name" value="Riboflavin kinase-like"/>
    <property type="match status" value="1"/>
</dbReference>
<gene>
    <name evidence="16" type="primary">ribF</name>
    <name evidence="16" type="ORF">NCTC11087_00548</name>
</gene>
<comment type="pathway">
    <text evidence="1 14">Cofactor biosynthesis; FAD biosynthesis; FAD from FMN: step 1/1.</text>
</comment>
<dbReference type="Pfam" id="PF06574">
    <property type="entry name" value="FAD_syn"/>
    <property type="match status" value="1"/>
</dbReference>
<dbReference type="UniPathway" id="UPA00276">
    <property type="reaction ID" value="UER00406"/>
</dbReference>
<keyword evidence="17" id="KW-1185">Reference proteome</keyword>
<dbReference type="Gene3D" id="3.40.50.620">
    <property type="entry name" value="HUPs"/>
    <property type="match status" value="1"/>
</dbReference>
<name>A0A380LII9_9FIRM</name>
<evidence type="ECO:0000256" key="13">
    <source>
        <dbReference type="ARBA" id="ARBA00049494"/>
    </source>
</evidence>
<keyword evidence="6 14" id="KW-0548">Nucleotidyltransferase</keyword>
<dbReference type="InterPro" id="IPR015864">
    <property type="entry name" value="FAD_synthase"/>
</dbReference>
<comment type="catalytic activity">
    <reaction evidence="12 14">
        <text>riboflavin + ATP = FMN + ADP + H(+)</text>
        <dbReference type="Rhea" id="RHEA:14357"/>
        <dbReference type="ChEBI" id="CHEBI:15378"/>
        <dbReference type="ChEBI" id="CHEBI:30616"/>
        <dbReference type="ChEBI" id="CHEBI:57986"/>
        <dbReference type="ChEBI" id="CHEBI:58210"/>
        <dbReference type="ChEBI" id="CHEBI:456216"/>
        <dbReference type="EC" id="2.7.1.26"/>
    </reaction>
</comment>
<dbReference type="InterPro" id="IPR014729">
    <property type="entry name" value="Rossmann-like_a/b/a_fold"/>
</dbReference>
<dbReference type="EMBL" id="UHFX01000003">
    <property type="protein sequence ID" value="SUO03679.1"/>
    <property type="molecule type" value="Genomic_DNA"/>
</dbReference>
<evidence type="ECO:0000256" key="14">
    <source>
        <dbReference type="PIRNR" id="PIRNR004491"/>
    </source>
</evidence>
<evidence type="ECO:0000256" key="6">
    <source>
        <dbReference type="ARBA" id="ARBA00022695"/>
    </source>
</evidence>
<dbReference type="GO" id="GO:0003919">
    <property type="term" value="F:FMN adenylyltransferase activity"/>
    <property type="evidence" value="ECO:0007669"/>
    <property type="project" value="UniProtKB-UniRule"/>
</dbReference>
<dbReference type="SMART" id="SM00904">
    <property type="entry name" value="Flavokinase"/>
    <property type="match status" value="1"/>
</dbReference>
<evidence type="ECO:0000256" key="2">
    <source>
        <dbReference type="ARBA" id="ARBA00005201"/>
    </source>
</evidence>
<dbReference type="PIRSF" id="PIRSF004491">
    <property type="entry name" value="FAD_Synth"/>
    <property type="match status" value="1"/>
</dbReference>
<dbReference type="Pfam" id="PF01687">
    <property type="entry name" value="Flavokinase"/>
    <property type="match status" value="1"/>
</dbReference>
<dbReference type="InterPro" id="IPR023468">
    <property type="entry name" value="Riboflavin_kinase"/>
</dbReference>
<dbReference type="InterPro" id="IPR023465">
    <property type="entry name" value="Riboflavin_kinase_dom_sf"/>
</dbReference>
<dbReference type="SUPFAM" id="SSF82114">
    <property type="entry name" value="Riboflavin kinase-like"/>
    <property type="match status" value="1"/>
</dbReference>
<dbReference type="PANTHER" id="PTHR22749">
    <property type="entry name" value="RIBOFLAVIN KINASE/FMN ADENYLYLTRANSFERASE"/>
    <property type="match status" value="1"/>
</dbReference>
<sequence length="317" mass="36037">MQVYTIDHNALPRLEDSVACIGFFDGFHKGHQALVKTCKQEAKKRGLLSAIITFDPDPWVLFYPTRVIEHITPLEDKIELAGHMGIDAFYILKFTRDFASLDTSQFHALLSNLHVKSLVCGFDFRYAIKNEGNTDTLLKQDLFSVHVVDAILDPIEKISSTRIETALKEGRVFDAAQMLGYGYSIEGIVEHGYHRGTSLLQIPTANLKLSREFIVPYGGVYAGLSHYKGAFYPTMINIGTNPTFKNKNMSIEAHLISFYGDLYGQTLRLFFIDRIRPEQRFDGIDALKSQLHHDIDETLSLLQKQKEVVENTYRLWG</sequence>
<evidence type="ECO:0000256" key="12">
    <source>
        <dbReference type="ARBA" id="ARBA00047880"/>
    </source>
</evidence>
<dbReference type="GO" id="GO:0006747">
    <property type="term" value="P:FAD biosynthetic process"/>
    <property type="evidence" value="ECO:0007669"/>
    <property type="project" value="UniProtKB-UniRule"/>
</dbReference>
<keyword evidence="11" id="KW-0511">Multifunctional enzyme</keyword>
<dbReference type="Proteomes" id="UP000255523">
    <property type="component" value="Unassembled WGS sequence"/>
</dbReference>
<keyword evidence="7 14" id="KW-0547">Nucleotide-binding</keyword>
<evidence type="ECO:0000256" key="4">
    <source>
        <dbReference type="ARBA" id="ARBA00022643"/>
    </source>
</evidence>
<dbReference type="GeneID" id="77461531"/>
<dbReference type="UniPathway" id="UPA00277">
    <property type="reaction ID" value="UER00407"/>
</dbReference>
<evidence type="ECO:0000313" key="17">
    <source>
        <dbReference type="Proteomes" id="UP000255523"/>
    </source>
</evidence>
<evidence type="ECO:0000259" key="15">
    <source>
        <dbReference type="SMART" id="SM00904"/>
    </source>
</evidence>
<evidence type="ECO:0000256" key="11">
    <source>
        <dbReference type="ARBA" id="ARBA00023268"/>
    </source>
</evidence>
<dbReference type="InterPro" id="IPR015865">
    <property type="entry name" value="Riboflavin_kinase_bac/euk"/>
</dbReference>
<dbReference type="NCBIfam" id="TIGR00083">
    <property type="entry name" value="ribF"/>
    <property type="match status" value="1"/>
</dbReference>
<comment type="catalytic activity">
    <reaction evidence="13 14">
        <text>FMN + ATP + H(+) = FAD + diphosphate</text>
        <dbReference type="Rhea" id="RHEA:17237"/>
        <dbReference type="ChEBI" id="CHEBI:15378"/>
        <dbReference type="ChEBI" id="CHEBI:30616"/>
        <dbReference type="ChEBI" id="CHEBI:33019"/>
        <dbReference type="ChEBI" id="CHEBI:57692"/>
        <dbReference type="ChEBI" id="CHEBI:58210"/>
        <dbReference type="EC" id="2.7.7.2"/>
    </reaction>
</comment>
<dbReference type="GO" id="GO:0005524">
    <property type="term" value="F:ATP binding"/>
    <property type="evidence" value="ECO:0007669"/>
    <property type="project" value="UniProtKB-UniRule"/>
</dbReference>
<protein>
    <recommendedName>
        <fullName evidence="14">Riboflavin biosynthesis protein</fullName>
    </recommendedName>
    <domain>
        <recommendedName>
            <fullName evidence="14">Riboflavin kinase</fullName>
            <ecNumber evidence="14">2.7.1.26</ecNumber>
        </recommendedName>
        <alternativeName>
            <fullName evidence="14">Flavokinase</fullName>
        </alternativeName>
    </domain>
    <domain>
        <recommendedName>
            <fullName evidence="14">FMN adenylyltransferase</fullName>
            <ecNumber evidence="14">2.7.7.2</ecNumber>
        </recommendedName>
        <alternativeName>
            <fullName evidence="14">FAD pyrophosphorylase</fullName>
        </alternativeName>
        <alternativeName>
            <fullName evidence="14">FAD synthase</fullName>
        </alternativeName>
    </domain>
</protein>
<dbReference type="GO" id="GO:0008531">
    <property type="term" value="F:riboflavin kinase activity"/>
    <property type="evidence" value="ECO:0007669"/>
    <property type="project" value="UniProtKB-UniRule"/>
</dbReference>
<evidence type="ECO:0000256" key="1">
    <source>
        <dbReference type="ARBA" id="ARBA00004726"/>
    </source>
</evidence>
<keyword evidence="3 14" id="KW-0285">Flavoprotein</keyword>
<dbReference type="EC" id="2.7.1.26" evidence="14"/>
<proteinExistence type="inferred from homology"/>
<dbReference type="CDD" id="cd02064">
    <property type="entry name" value="FAD_synthetase_N"/>
    <property type="match status" value="1"/>
</dbReference>